<dbReference type="EMBL" id="QLNQ01000028">
    <property type="protein sequence ID" value="RCK57994.1"/>
    <property type="molecule type" value="Genomic_DNA"/>
</dbReference>
<accession>A0A367XWN7</accession>
<dbReference type="Proteomes" id="UP000253472">
    <property type="component" value="Unassembled WGS sequence"/>
</dbReference>
<name>A0A367XWN7_9ASCO</name>
<sequence length="449" mass="49617">MKYAVNGTKIASLINRNGKDEIRVYNVDGNGESQVVASVILDGIIDFVWASQTSRKKRASNGSNKESRDAEVLIILLNNNDIVTVSQGSEINRFTIDEQIKKLVHFDEYIWATGLDDSVLKISLTGQLKEKIQAPGFTSIDIHKKTVALGSSSLKVGKFSKSRFVCDSDVAIDEKITKIIQGNKRVVVLTNDKNAYLIQDAVQKLAGDVNHIQFLSYNGKDYILAVNNTLQFYNDGKLENTISSDIALTGVVCVEDSLVVFWEGTNELLFRQVEWTDDAIVIPNGTVHMNGTKHHIQVPKTKVKEIDSASLVKSLSKLKDSDKIIELCACVNDAAVIKEVAKEIGLDLFPVINESVTKDPTNTNLAEWLKWILLFYGGNISTQQEAVAPVKDLKTQLENGSKLLPHLVAIKGKLQLLKLQSEMRKRSPVGEVTTTIDDDSLIYVNGEGE</sequence>
<comment type="caution">
    <text evidence="1">The sequence shown here is derived from an EMBL/GenBank/DDBJ whole genome shotgun (WGS) entry which is preliminary data.</text>
</comment>
<proteinExistence type="predicted"/>
<keyword evidence="2" id="KW-1185">Reference proteome</keyword>
<gene>
    <name evidence="1" type="ORF">Cantr_06029</name>
</gene>
<evidence type="ECO:0000313" key="2">
    <source>
        <dbReference type="Proteomes" id="UP000253472"/>
    </source>
</evidence>
<evidence type="ECO:0000313" key="1">
    <source>
        <dbReference type="EMBL" id="RCK57994.1"/>
    </source>
</evidence>
<reference evidence="1 2" key="1">
    <citation type="submission" date="2018-06" db="EMBL/GenBank/DDBJ databases">
        <title>Whole genome sequencing of Candida tropicalis (genome annotated by CSBL at Korea University).</title>
        <authorList>
            <person name="Ahn J."/>
        </authorList>
    </citation>
    <scope>NUCLEOTIDE SEQUENCE [LARGE SCALE GENOMIC DNA]</scope>
    <source>
        <strain evidence="1 2">ATCC 20962</strain>
    </source>
</reference>
<dbReference type="STRING" id="5486.A0A367XWN7"/>
<protein>
    <submittedName>
        <fullName evidence="1">Uncharacterized protein</fullName>
    </submittedName>
</protein>
<dbReference type="OrthoDB" id="30195at2759"/>
<dbReference type="AlphaFoldDB" id="A0A367XWN7"/>
<organism evidence="1 2">
    <name type="scientific">Candida viswanathii</name>
    <dbReference type="NCBI Taxonomy" id="5486"/>
    <lineage>
        <taxon>Eukaryota</taxon>
        <taxon>Fungi</taxon>
        <taxon>Dikarya</taxon>
        <taxon>Ascomycota</taxon>
        <taxon>Saccharomycotina</taxon>
        <taxon>Pichiomycetes</taxon>
        <taxon>Debaryomycetaceae</taxon>
        <taxon>Candida/Lodderomyces clade</taxon>
        <taxon>Candida</taxon>
    </lineage>
</organism>